<accession>A0A1V2L0Q1</accession>
<feature type="region of interest" description="Disordered" evidence="2">
    <location>
        <begin position="265"/>
        <end position="287"/>
    </location>
</feature>
<dbReference type="PANTHER" id="PTHR31859">
    <property type="entry name" value="TETRATRICOPEPTIDE REPEAT PROTEIN 39 FAMILY MEMBER"/>
    <property type="match status" value="1"/>
</dbReference>
<organism evidence="3 4">
    <name type="scientific">Cyberlindnera fabianii</name>
    <name type="common">Yeast</name>
    <name type="synonym">Hansenula fabianii</name>
    <dbReference type="NCBI Taxonomy" id="36022"/>
    <lineage>
        <taxon>Eukaryota</taxon>
        <taxon>Fungi</taxon>
        <taxon>Dikarya</taxon>
        <taxon>Ascomycota</taxon>
        <taxon>Saccharomycotina</taxon>
        <taxon>Saccharomycetes</taxon>
        <taxon>Phaffomycetales</taxon>
        <taxon>Phaffomycetaceae</taxon>
        <taxon>Cyberlindnera</taxon>
    </lineage>
</organism>
<dbReference type="Pfam" id="PF10300">
    <property type="entry name" value="Iml2-TPR_39"/>
    <property type="match status" value="1"/>
</dbReference>
<dbReference type="AlphaFoldDB" id="A0A1V2L0Q1"/>
<feature type="compositionally biased region" description="Low complexity" evidence="2">
    <location>
        <begin position="277"/>
        <end position="287"/>
    </location>
</feature>
<keyword evidence="4" id="KW-1185">Reference proteome</keyword>
<dbReference type="Proteomes" id="UP000189513">
    <property type="component" value="Unassembled WGS sequence"/>
</dbReference>
<comment type="similarity">
    <text evidence="1">Belongs to the IML2 family.</text>
</comment>
<evidence type="ECO:0000256" key="1">
    <source>
        <dbReference type="ARBA" id="ARBA00010925"/>
    </source>
</evidence>
<reference evidence="4" key="1">
    <citation type="journal article" date="2017" name="Genome Announc.">
        <title>Genome sequences of Cyberlindnera fabianii 65, Pichia kudriavzevii 129, and Saccharomyces cerevisiae 131 isolated from fermented masau fruits in Zimbabwe.</title>
        <authorList>
            <person name="van Rijswijck I.M.H."/>
            <person name="Derks M.F.L."/>
            <person name="Abee T."/>
            <person name="de Ridder D."/>
            <person name="Smid E.J."/>
        </authorList>
    </citation>
    <scope>NUCLEOTIDE SEQUENCE [LARGE SCALE GENOMIC DNA]</scope>
    <source>
        <strain evidence="4">65</strain>
    </source>
</reference>
<dbReference type="GO" id="GO:0005634">
    <property type="term" value="C:nucleus"/>
    <property type="evidence" value="ECO:0007669"/>
    <property type="project" value="TreeGrafter"/>
</dbReference>
<feature type="region of interest" description="Disordered" evidence="2">
    <location>
        <begin position="168"/>
        <end position="214"/>
    </location>
</feature>
<comment type="caution">
    <text evidence="3">The sequence shown here is derived from an EMBL/GenBank/DDBJ whole genome shotgun (WGS) entry which is preliminary data.</text>
</comment>
<dbReference type="EMBL" id="MPUK01000011">
    <property type="protein sequence ID" value="ONH65453.1"/>
    <property type="molecule type" value="Genomic_DNA"/>
</dbReference>
<dbReference type="PANTHER" id="PTHR31859:SF1">
    <property type="entry name" value="TETRATRICOPEPTIDE REPEAT PROTEIN 39C"/>
    <property type="match status" value="1"/>
</dbReference>
<name>A0A1V2L0Q1_CYBFA</name>
<dbReference type="VEuPathDB" id="FungiDB:BON22_4670"/>
<dbReference type="OMA" id="WNGYNRM"/>
<dbReference type="GO" id="GO:0005829">
    <property type="term" value="C:cytosol"/>
    <property type="evidence" value="ECO:0007669"/>
    <property type="project" value="TreeGrafter"/>
</dbReference>
<evidence type="ECO:0000313" key="4">
    <source>
        <dbReference type="Proteomes" id="UP000189513"/>
    </source>
</evidence>
<protein>
    <submittedName>
        <fullName evidence="3">Mitochondrial outer membrane protein IML2</fullName>
    </submittedName>
</protein>
<evidence type="ECO:0000256" key="2">
    <source>
        <dbReference type="SAM" id="MobiDB-lite"/>
    </source>
</evidence>
<feature type="compositionally biased region" description="Low complexity" evidence="2">
    <location>
        <begin position="187"/>
        <end position="205"/>
    </location>
</feature>
<gene>
    <name evidence="3" type="ORF">BON22_4670</name>
</gene>
<sequence length="759" mass="85042">MLRALGLKRSEPSLSEAAAAPMVLQLAHDFEVSLQAMDFLLDDRTEEGLHLINDDPDSTIKTLASGVIHFLEATLGFEPEVMRKAGEILSKAEQLSTRDRAKHQKIKLKTSANFPPGTVYAVTYAEATLLHALIMLMSESMIESAKALLKLRKAYQILDEVRTQIKANEKKRKLDAARSGSPRAYESGASSGSSFVSAMDASSSAGPTHSSDIPFTMSQEILSDRSVTDLADKVQCMRMSRLEGSHIGNTPATERLRSTVGYQQSSTEAMAKEKTPEPSTTPSLESSQGTIEEFIVSGTNLCFGILQLVISLIPPAVGKVLSVFGMSANKEDALRMIWKSVQGRNVHGSIGLLALLVFYDGPFQFTDADFDIPDPLSTTFSREATFDEDNDDTELALKKVRSKKIMDAESQAYQGTGAPTLLHPGKKLEDALLYARALFPNSALWLLQEARMLASRGRLEESLGLLDSLKRPIRMRQVEALLRFDRVMILTFMHNYERAAAEFLKLIEINAWSPALYGYAAGSCYLELYRMCRLGLITDPEQLKREAEFKKKAEELIIKAPIYAKQKTKLMPFDKFVLRKTAQFEANAKKNNCSLVDAIGVSPTHELMYFWNGYNRMYEDNLVTSQKLLSYSISEKAVCTETANQTMVRQFLTALTLRRLGQAEEGIKILDEELIPKIITFQPGNKKEPYKYKHLTEDPWLYPTVFYERALFEWKVNGVDGLTKARQWLKYGQDYSDDYELSTRVAMKIKAASDRLDSL</sequence>
<evidence type="ECO:0000313" key="3">
    <source>
        <dbReference type="EMBL" id="ONH65453.1"/>
    </source>
</evidence>
<dbReference type="InterPro" id="IPR019412">
    <property type="entry name" value="IML2/TPR_39"/>
</dbReference>
<proteinExistence type="inferred from homology"/>
<dbReference type="GO" id="GO:0005741">
    <property type="term" value="C:mitochondrial outer membrane"/>
    <property type="evidence" value="ECO:0007669"/>
    <property type="project" value="TreeGrafter"/>
</dbReference>